<evidence type="ECO:0000313" key="2">
    <source>
        <dbReference type="EMBL" id="SPF81933.1"/>
    </source>
</evidence>
<dbReference type="RefSeq" id="WP_108887703.1">
    <property type="nucleotide sequence ID" value="NZ_OMOJ01000016.1"/>
</dbReference>
<dbReference type="Pfam" id="PF13730">
    <property type="entry name" value="HTH_36"/>
    <property type="match status" value="1"/>
</dbReference>
<gene>
    <name evidence="2" type="ORF">PRI8871_03760</name>
</gene>
<dbReference type="Proteomes" id="UP000244904">
    <property type="component" value="Unassembled WGS sequence"/>
</dbReference>
<protein>
    <recommendedName>
        <fullName evidence="4">Helix-turn-helix domain-containing protein</fullName>
    </recommendedName>
</protein>
<organism evidence="2 3">
    <name type="scientific">Pseudoprimorskyibacter insulae</name>
    <dbReference type="NCBI Taxonomy" id="1695997"/>
    <lineage>
        <taxon>Bacteria</taxon>
        <taxon>Pseudomonadati</taxon>
        <taxon>Pseudomonadota</taxon>
        <taxon>Alphaproteobacteria</taxon>
        <taxon>Rhodobacterales</taxon>
        <taxon>Paracoccaceae</taxon>
        <taxon>Pseudoprimorskyibacter</taxon>
    </lineage>
</organism>
<accession>A0A2R8B0Z1</accession>
<sequence length="249" mass="27635">MTVPHINRFEWMKAALQAEGLSPTAKNIVSTLAVVFANDETGQCNPSQETLADYLKVHRDTIKRALRELRNAGWLASMGDGGRGKAPLLRFLTPSKVIHFDAAKAGQITPKNDEKGGANHPAQGTKRGEDLQQKGGQIIPPLYNAKQSLEQKGRTLHAFSTHKFAGNICEGLRAIATKDWSKLNPWADWLRKQGLPELHALGVFHRDQKGNAFFRLPYLTPPDKPEQIEEARRFFTAMLDEQAVGHAAQ</sequence>
<evidence type="ECO:0008006" key="4">
    <source>
        <dbReference type="Google" id="ProtNLM"/>
    </source>
</evidence>
<evidence type="ECO:0000256" key="1">
    <source>
        <dbReference type="SAM" id="MobiDB-lite"/>
    </source>
</evidence>
<proteinExistence type="predicted"/>
<dbReference type="InterPro" id="IPR036388">
    <property type="entry name" value="WH-like_DNA-bd_sf"/>
</dbReference>
<dbReference type="OrthoDB" id="7872496at2"/>
<dbReference type="InterPro" id="IPR036390">
    <property type="entry name" value="WH_DNA-bd_sf"/>
</dbReference>
<name>A0A2R8B0Z1_9RHOB</name>
<dbReference type="EMBL" id="OMOJ01000016">
    <property type="protein sequence ID" value="SPF81933.1"/>
    <property type="molecule type" value="Genomic_DNA"/>
</dbReference>
<keyword evidence="3" id="KW-1185">Reference proteome</keyword>
<reference evidence="3" key="1">
    <citation type="submission" date="2018-03" db="EMBL/GenBank/DDBJ databases">
        <authorList>
            <person name="Rodrigo-Torres L."/>
            <person name="Arahal R. D."/>
            <person name="Lucena T."/>
        </authorList>
    </citation>
    <scope>NUCLEOTIDE SEQUENCE [LARGE SCALE GENOMIC DNA]</scope>
    <source>
        <strain evidence="3">CECT 8871</strain>
    </source>
</reference>
<evidence type="ECO:0000313" key="3">
    <source>
        <dbReference type="Proteomes" id="UP000244904"/>
    </source>
</evidence>
<dbReference type="SUPFAM" id="SSF46785">
    <property type="entry name" value="Winged helix' DNA-binding domain"/>
    <property type="match status" value="1"/>
</dbReference>
<dbReference type="AlphaFoldDB" id="A0A2R8B0Z1"/>
<dbReference type="Gene3D" id="1.10.10.10">
    <property type="entry name" value="Winged helix-like DNA-binding domain superfamily/Winged helix DNA-binding domain"/>
    <property type="match status" value="1"/>
</dbReference>
<feature type="region of interest" description="Disordered" evidence="1">
    <location>
        <begin position="105"/>
        <end position="129"/>
    </location>
</feature>